<evidence type="ECO:0000256" key="8">
    <source>
        <dbReference type="ARBA" id="ARBA00022723"/>
    </source>
</evidence>
<feature type="region of interest" description="Disordered" evidence="19">
    <location>
        <begin position="684"/>
        <end position="714"/>
    </location>
</feature>
<dbReference type="GO" id="GO:0046872">
    <property type="term" value="F:metal ion binding"/>
    <property type="evidence" value="ECO:0007669"/>
    <property type="project" value="UniProtKB-KW"/>
</dbReference>
<name>A0A8C1L4V9_CYPCA</name>
<dbReference type="Pfam" id="PF17917">
    <property type="entry name" value="RT_RNaseH"/>
    <property type="match status" value="1"/>
</dbReference>
<evidence type="ECO:0000256" key="3">
    <source>
        <dbReference type="ARBA" id="ARBA00012493"/>
    </source>
</evidence>
<evidence type="ECO:0000259" key="20">
    <source>
        <dbReference type="PROSITE" id="PS50878"/>
    </source>
</evidence>
<keyword evidence="9" id="KW-0064">Aspartyl protease</keyword>
<dbReference type="SUPFAM" id="SSF50630">
    <property type="entry name" value="Acid proteases"/>
    <property type="match status" value="1"/>
</dbReference>
<keyword evidence="13" id="KW-0229">DNA integration</keyword>
<dbReference type="Pfam" id="PF24626">
    <property type="entry name" value="SH3_Tf2-1"/>
    <property type="match status" value="1"/>
</dbReference>
<evidence type="ECO:0000256" key="18">
    <source>
        <dbReference type="ARBA" id="ARBA00039658"/>
    </source>
</evidence>
<dbReference type="Gene3D" id="3.30.70.270">
    <property type="match status" value="2"/>
</dbReference>
<keyword evidence="12" id="KW-0460">Magnesium</keyword>
<evidence type="ECO:0000256" key="13">
    <source>
        <dbReference type="ARBA" id="ARBA00022908"/>
    </source>
</evidence>
<dbReference type="FunFam" id="3.10.20.370:FF:000001">
    <property type="entry name" value="Retrovirus-related Pol polyprotein from transposon 17.6-like protein"/>
    <property type="match status" value="1"/>
</dbReference>
<keyword evidence="5" id="KW-0808">Transferase</keyword>
<keyword evidence="14" id="KW-0695">RNA-directed DNA polymerase</keyword>
<organism evidence="22 23">
    <name type="scientific">Cyprinus carpio</name>
    <name type="common">Common carp</name>
    <dbReference type="NCBI Taxonomy" id="7962"/>
    <lineage>
        <taxon>Eukaryota</taxon>
        <taxon>Metazoa</taxon>
        <taxon>Chordata</taxon>
        <taxon>Craniata</taxon>
        <taxon>Vertebrata</taxon>
        <taxon>Euteleostomi</taxon>
        <taxon>Actinopterygii</taxon>
        <taxon>Neopterygii</taxon>
        <taxon>Teleostei</taxon>
        <taxon>Ostariophysi</taxon>
        <taxon>Cypriniformes</taxon>
        <taxon>Cyprinidae</taxon>
        <taxon>Cyprininae</taxon>
        <taxon>Cyprinus</taxon>
    </lineage>
</organism>
<dbReference type="CDD" id="cd00303">
    <property type="entry name" value="retropepsin_like"/>
    <property type="match status" value="1"/>
</dbReference>
<dbReference type="InterPro" id="IPR043502">
    <property type="entry name" value="DNA/RNA_pol_sf"/>
</dbReference>
<protein>
    <recommendedName>
        <fullName evidence="18">Gypsy retrotransposon integrase-like protein 1</fullName>
        <ecNumber evidence="3">2.7.7.49</ecNumber>
        <ecNumber evidence="2">3.1.26.4</ecNumber>
    </recommendedName>
</protein>
<evidence type="ECO:0000256" key="2">
    <source>
        <dbReference type="ARBA" id="ARBA00012180"/>
    </source>
</evidence>
<evidence type="ECO:0000256" key="10">
    <source>
        <dbReference type="ARBA" id="ARBA00022759"/>
    </source>
</evidence>
<dbReference type="InterPro" id="IPR005162">
    <property type="entry name" value="Retrotrans_gag_dom"/>
</dbReference>
<comment type="similarity">
    <text evidence="1">Belongs to the beta type-B retroviral polymerase family. HERV class-II K(HML-2) pol subfamily.</text>
</comment>
<dbReference type="InterPro" id="IPR056924">
    <property type="entry name" value="SH3_Tf2-1"/>
</dbReference>
<keyword evidence="7" id="KW-0540">Nuclease</keyword>
<dbReference type="InterPro" id="IPR000477">
    <property type="entry name" value="RT_dom"/>
</dbReference>
<dbReference type="InterPro" id="IPR021109">
    <property type="entry name" value="Peptidase_aspartic_dom_sf"/>
</dbReference>
<evidence type="ECO:0000259" key="21">
    <source>
        <dbReference type="PROSITE" id="PS50994"/>
    </source>
</evidence>
<dbReference type="Pfam" id="PF00078">
    <property type="entry name" value="RVT_1"/>
    <property type="match status" value="1"/>
</dbReference>
<evidence type="ECO:0000256" key="7">
    <source>
        <dbReference type="ARBA" id="ARBA00022722"/>
    </source>
</evidence>
<dbReference type="GO" id="GO:0004190">
    <property type="term" value="F:aspartic-type endopeptidase activity"/>
    <property type="evidence" value="ECO:0007669"/>
    <property type="project" value="UniProtKB-KW"/>
</dbReference>
<evidence type="ECO:0000256" key="12">
    <source>
        <dbReference type="ARBA" id="ARBA00022842"/>
    </source>
</evidence>
<feature type="domain" description="Integrase catalytic" evidence="21">
    <location>
        <begin position="1361"/>
        <end position="1519"/>
    </location>
</feature>
<dbReference type="FunFam" id="1.10.340.70:FF:000001">
    <property type="entry name" value="Retrovirus-related Pol polyprotein from transposon gypsy-like Protein"/>
    <property type="match status" value="1"/>
</dbReference>
<dbReference type="InterPro" id="IPR041373">
    <property type="entry name" value="RT_RNaseH"/>
</dbReference>
<feature type="compositionally biased region" description="Pro residues" evidence="19">
    <location>
        <begin position="503"/>
        <end position="512"/>
    </location>
</feature>
<dbReference type="EC" id="3.1.26.4" evidence="2"/>
<dbReference type="FunFam" id="3.30.70.270:FF:000020">
    <property type="entry name" value="Transposon Tf2-6 polyprotein-like Protein"/>
    <property type="match status" value="1"/>
</dbReference>
<dbReference type="GO" id="GO:0003887">
    <property type="term" value="F:DNA-directed DNA polymerase activity"/>
    <property type="evidence" value="ECO:0007669"/>
    <property type="project" value="UniProtKB-KW"/>
</dbReference>
<dbReference type="InterPro" id="IPR036397">
    <property type="entry name" value="RNaseH_sf"/>
</dbReference>
<evidence type="ECO:0000256" key="4">
    <source>
        <dbReference type="ARBA" id="ARBA00022670"/>
    </source>
</evidence>
<keyword evidence="16" id="KW-0238">DNA-binding</keyword>
<dbReference type="SUPFAM" id="SSF53098">
    <property type="entry name" value="Ribonuclease H-like"/>
    <property type="match status" value="1"/>
</dbReference>
<dbReference type="Gene3D" id="1.10.340.70">
    <property type="match status" value="1"/>
</dbReference>
<dbReference type="PANTHER" id="PTHR37984">
    <property type="entry name" value="PROTEIN CBG26694"/>
    <property type="match status" value="1"/>
</dbReference>
<dbReference type="GO" id="GO:0004523">
    <property type="term" value="F:RNA-DNA hybrid ribonuclease activity"/>
    <property type="evidence" value="ECO:0007669"/>
    <property type="project" value="UniProtKB-EC"/>
</dbReference>
<dbReference type="GO" id="GO:0015074">
    <property type="term" value="P:DNA integration"/>
    <property type="evidence" value="ECO:0007669"/>
    <property type="project" value="UniProtKB-KW"/>
</dbReference>
<dbReference type="InterPro" id="IPR041588">
    <property type="entry name" value="Integrase_H2C2"/>
</dbReference>
<keyword evidence="15" id="KW-0239">DNA-directed DNA polymerase</keyword>
<dbReference type="Gene3D" id="3.30.420.10">
    <property type="entry name" value="Ribonuclease H-like superfamily/Ribonuclease H"/>
    <property type="match status" value="1"/>
</dbReference>
<dbReference type="Gene3D" id="2.40.70.10">
    <property type="entry name" value="Acid Proteases"/>
    <property type="match status" value="1"/>
</dbReference>
<dbReference type="Gene3D" id="3.10.10.10">
    <property type="entry name" value="HIV Type 1 Reverse Transcriptase, subunit A, domain 1"/>
    <property type="match status" value="1"/>
</dbReference>
<evidence type="ECO:0000313" key="22">
    <source>
        <dbReference type="Ensembl" id="ENSCCRP00010055855.1"/>
    </source>
</evidence>
<evidence type="ECO:0000256" key="11">
    <source>
        <dbReference type="ARBA" id="ARBA00022801"/>
    </source>
</evidence>
<dbReference type="InterPro" id="IPR012337">
    <property type="entry name" value="RNaseH-like_sf"/>
</dbReference>
<dbReference type="PROSITE" id="PS50994">
    <property type="entry name" value="INTEGRASE"/>
    <property type="match status" value="1"/>
</dbReference>
<dbReference type="InterPro" id="IPR001584">
    <property type="entry name" value="Integrase_cat-core"/>
</dbReference>
<keyword evidence="11" id="KW-0378">Hydrolase</keyword>
<dbReference type="Pfam" id="PF13975">
    <property type="entry name" value="gag-asp_proteas"/>
    <property type="match status" value="1"/>
</dbReference>
<dbReference type="PANTHER" id="PTHR37984:SF5">
    <property type="entry name" value="PROTEIN NYNRIN-LIKE"/>
    <property type="match status" value="1"/>
</dbReference>
<keyword evidence="4" id="KW-0645">Protease</keyword>
<dbReference type="GO" id="GO:0006310">
    <property type="term" value="P:DNA recombination"/>
    <property type="evidence" value="ECO:0007669"/>
    <property type="project" value="UniProtKB-KW"/>
</dbReference>
<evidence type="ECO:0000256" key="1">
    <source>
        <dbReference type="ARBA" id="ARBA00010879"/>
    </source>
</evidence>
<evidence type="ECO:0000256" key="14">
    <source>
        <dbReference type="ARBA" id="ARBA00022918"/>
    </source>
</evidence>
<dbReference type="PROSITE" id="PS00141">
    <property type="entry name" value="ASP_PROTEASE"/>
    <property type="match status" value="1"/>
</dbReference>
<keyword evidence="8" id="KW-0479">Metal-binding</keyword>
<evidence type="ECO:0000256" key="15">
    <source>
        <dbReference type="ARBA" id="ARBA00022932"/>
    </source>
</evidence>
<dbReference type="SUPFAM" id="SSF56672">
    <property type="entry name" value="DNA/RNA polymerases"/>
    <property type="match status" value="1"/>
</dbReference>
<dbReference type="Pfam" id="PF00665">
    <property type="entry name" value="rve"/>
    <property type="match status" value="1"/>
</dbReference>
<evidence type="ECO:0000256" key="16">
    <source>
        <dbReference type="ARBA" id="ARBA00023125"/>
    </source>
</evidence>
<keyword evidence="6" id="KW-0548">Nucleotidyltransferase</keyword>
<evidence type="ECO:0000313" key="23">
    <source>
        <dbReference type="Proteomes" id="UP000694427"/>
    </source>
</evidence>
<dbReference type="FunFam" id="3.30.420.10:FF:000032">
    <property type="entry name" value="Retrovirus-related Pol polyprotein from transposon 297-like Protein"/>
    <property type="match status" value="1"/>
</dbReference>
<evidence type="ECO:0000256" key="17">
    <source>
        <dbReference type="ARBA" id="ARBA00023172"/>
    </source>
</evidence>
<dbReference type="Pfam" id="PF17921">
    <property type="entry name" value="Integrase_H2C2"/>
    <property type="match status" value="1"/>
</dbReference>
<dbReference type="FunFam" id="3.10.10.10:FF:000007">
    <property type="entry name" value="Retrovirus-related Pol polyprotein from transposon 17.6-like Protein"/>
    <property type="match status" value="1"/>
</dbReference>
<dbReference type="EC" id="2.7.7.49" evidence="3"/>
<evidence type="ECO:0000256" key="6">
    <source>
        <dbReference type="ARBA" id="ARBA00022695"/>
    </source>
</evidence>
<reference evidence="22" key="2">
    <citation type="submission" date="2025-09" db="UniProtKB">
        <authorList>
            <consortium name="Ensembl"/>
        </authorList>
    </citation>
    <scope>IDENTIFICATION</scope>
</reference>
<keyword evidence="23" id="KW-1185">Reference proteome</keyword>
<keyword evidence="10" id="KW-0255">Endonuclease</keyword>
<sequence length="1673" mass="189990">MATSSSPPSTYVDIDAPDVPSISTPIWPPPVQTHSGLLSRNPTMYDISTPHSFVYTGTPVNVPAPALAPVQPLPWASSYDSMQLCTSGDVTSPSMAQHDLPGNLPTPGRGIQQINAHVHDNWNNLMEFMKGQEKTVKELTQVLKTSSSHHENQITDLAAKVETNNQQVVTLMTAGKQQEEAETDQMVKAVQLMMSKEIQKMELSLTSVVRDKVEQLRVEIQQDIKAMQRALQGSLDQVTTNLQQCETQIHKCRTGVAELQHDVQVLKEDKAKVQTEKNTQVSIFPPTEIVSTPFKSDHIKLTFPTFGRPTDDADPLLYLTKCQDFLALHPLNDADLLATFRTVLHGTARDWWEVSRFHINTWKEFESAFLSAFLSEDYEDELAERVRTRVQGEKESVRDFAFTYRALCKRWKATLTENEIVKMILKNIKPYLASQLRSRVNTVEDLVRLGHQLEKDHEEQLRYEGRMGFKQQANSQKQLSNRSAEKPFVQCWRCNGPHPPGNCPKYVHPPSPQSSGQHQQHFTHEKYSHHSAKSGGRPSNNTVAASEIPQAQAETQKIPRSNAFMTIPQQLVVPISIGSWSGKAIVDTGASYTLIHENLMEQIANPLHLQPWSCGPLYLANGKAEGPLGWININVHLHKKSITVPAVVLPSQALAYAIILGLDFIFFSGLQINVSEQKYYFQSDPSEEHPFQPGNASEPLVNSPPMKEKKRTSKGKLNLTLLSAVPPPLTMLQTGSVDDATLIRDAVSKAHLPMGGKQQLLQILESNPQVCTHQTGRTDVLQHYIYTTCQVPIKQRPYRLSPVKQQAMEEQLEVMLKEGIVEPSHSAWASPVVLVPKKNGKLRFCVDYRKVNGITENDAYPLPNITEILESLSGASIFSTLDLNCGYWQVMMDPDSKAKTAFIVSAGLYHFNVMPFGLKNAPATFQRLMETVLGELRKKICFVYIDDIIIYSSSVVQHFYDLKTVLHRLETAGLTINLKKCNFFLPKITFLGHVVSNKGITADPSKVEAIRAFPAPNTLKEVQRFLGLAGWYHRFVPNFSKIAEPLNSLKKKGQVFKWTKQCQQAFDQLKACLTSPPILGHPDLQVPFIVYTDASDTGLGAILSQRKELGREEVIAYASRTLTGAEINYTATEKECLAVIWALEKWQHYLEYKLFTVVTDHSALQWVMGSTKTNSRLIRWVLRLQKFNFVIEYRKGKLNVAPDALSRSSVTAKTPITALYTKQQTDQLSELPVTDIVLWEEQHKDCEVIKLLQAVAEEQSPQTDQYEVVEDKLYHKSHLKNDQIHYRVYVPSSLRPTLLQHYHSHPLSGHRGIYKTYKRLQEVTFWPGMWTDVKHHVKECVKCQILRHDNQKPAGKLQVVTTTKPNQMLGVDIMGPLPRSTQQNEYLLVFVDYYSRWVEFFPMRNATAQNVATILRKEILTRWGVPDFILSDRGTQFVSSVFREVCEKWRVTPKLTTAYHPQTNMTERVNRTLKSMIASYVDENHTKWDQFLPEMRFAINSAIQETIGLTPAELQLGRKLEGPMDKMLHGPNLTPDTTSYDVVSHIQHLQSQVKESIRKAQHRQLRNYNKRRRDSTFKIKDRVWLRNFPQSSAQHKFSAKLAPKWKGPYRVLKSLGPLNYRIALETTGEDVRTAHVCNLKMCFPTAEQLEDQAKKRLQDIFQETSDEEEFLGF</sequence>
<feature type="domain" description="Reverse transcriptase" evidence="20">
    <location>
        <begin position="816"/>
        <end position="995"/>
    </location>
</feature>
<dbReference type="InterPro" id="IPR050951">
    <property type="entry name" value="Retrovirus_Pol_polyprotein"/>
</dbReference>
<evidence type="ECO:0000256" key="5">
    <source>
        <dbReference type="ARBA" id="ARBA00022679"/>
    </source>
</evidence>
<evidence type="ECO:0000256" key="19">
    <source>
        <dbReference type="SAM" id="MobiDB-lite"/>
    </source>
</evidence>
<dbReference type="GO" id="GO:0003964">
    <property type="term" value="F:RNA-directed DNA polymerase activity"/>
    <property type="evidence" value="ECO:0007669"/>
    <property type="project" value="UniProtKB-KW"/>
</dbReference>
<dbReference type="GO" id="GO:0006508">
    <property type="term" value="P:proteolysis"/>
    <property type="evidence" value="ECO:0007669"/>
    <property type="project" value="UniProtKB-KW"/>
</dbReference>
<reference evidence="22" key="1">
    <citation type="submission" date="2025-08" db="UniProtKB">
        <authorList>
            <consortium name="Ensembl"/>
        </authorList>
    </citation>
    <scope>IDENTIFICATION</scope>
</reference>
<dbReference type="InterPro" id="IPR043128">
    <property type="entry name" value="Rev_trsase/Diguanyl_cyclase"/>
</dbReference>
<evidence type="ECO:0000256" key="9">
    <source>
        <dbReference type="ARBA" id="ARBA00022750"/>
    </source>
</evidence>
<dbReference type="Proteomes" id="UP000694427">
    <property type="component" value="Unplaced"/>
</dbReference>
<dbReference type="CDD" id="cd01647">
    <property type="entry name" value="RT_LTR"/>
    <property type="match status" value="1"/>
</dbReference>
<dbReference type="GO" id="GO:0003677">
    <property type="term" value="F:DNA binding"/>
    <property type="evidence" value="ECO:0007669"/>
    <property type="project" value="UniProtKB-KW"/>
</dbReference>
<feature type="region of interest" description="Disordered" evidence="19">
    <location>
        <begin position="503"/>
        <end position="542"/>
    </location>
</feature>
<accession>A0A8C1L4V9</accession>
<proteinExistence type="inferred from homology"/>
<dbReference type="InterPro" id="IPR001969">
    <property type="entry name" value="Aspartic_peptidase_AS"/>
</dbReference>
<keyword evidence="17" id="KW-0233">DNA recombination</keyword>
<dbReference type="Pfam" id="PF03732">
    <property type="entry name" value="Retrotrans_gag"/>
    <property type="match status" value="1"/>
</dbReference>
<dbReference type="PROSITE" id="PS50878">
    <property type="entry name" value="RT_POL"/>
    <property type="match status" value="1"/>
</dbReference>
<dbReference type="CDD" id="cd09274">
    <property type="entry name" value="RNase_HI_RT_Ty3"/>
    <property type="match status" value="1"/>
</dbReference>
<dbReference type="Ensembl" id="ENSCCRT00010061202.1">
    <property type="protein sequence ID" value="ENSCCRP00010055855.1"/>
    <property type="gene ID" value="ENSCCRG00010023671.1"/>
</dbReference>